<feature type="transmembrane region" description="Helical" evidence="5">
    <location>
        <begin position="192"/>
        <end position="214"/>
    </location>
</feature>
<accession>A0ABM0LZE9</accession>
<evidence type="ECO:0000313" key="8">
    <source>
        <dbReference type="Proteomes" id="UP000694865"/>
    </source>
</evidence>
<dbReference type="InterPro" id="IPR038050">
    <property type="entry name" value="Neuro_actylchol_rec"/>
</dbReference>
<dbReference type="Gene3D" id="2.70.170.10">
    <property type="entry name" value="Neurotransmitter-gated ion-channel ligand-binding domain"/>
    <property type="match status" value="1"/>
</dbReference>
<dbReference type="InterPro" id="IPR006202">
    <property type="entry name" value="Neur_chan_lig-bd"/>
</dbReference>
<name>A0ABM0LZE9_SACKO</name>
<evidence type="ECO:0000313" key="9">
    <source>
        <dbReference type="RefSeq" id="XP_006813140.1"/>
    </source>
</evidence>
<dbReference type="Pfam" id="PF02932">
    <property type="entry name" value="Neur_chan_memb"/>
    <property type="match status" value="1"/>
</dbReference>
<dbReference type="SUPFAM" id="SSF63712">
    <property type="entry name" value="Nicotinic receptor ligand binding domain-like"/>
    <property type="match status" value="1"/>
</dbReference>
<evidence type="ECO:0000259" key="6">
    <source>
        <dbReference type="Pfam" id="PF02931"/>
    </source>
</evidence>
<evidence type="ECO:0000256" key="3">
    <source>
        <dbReference type="ARBA" id="ARBA00022989"/>
    </source>
</evidence>
<keyword evidence="8" id="KW-1185">Reference proteome</keyword>
<dbReference type="InterPro" id="IPR036734">
    <property type="entry name" value="Neur_chan_lig-bd_sf"/>
</dbReference>
<dbReference type="RefSeq" id="XP_006813140.1">
    <property type="nucleotide sequence ID" value="XM_006813077.1"/>
</dbReference>
<feature type="non-terminal residue" evidence="9">
    <location>
        <position position="382"/>
    </location>
</feature>
<proteinExistence type="predicted"/>
<feature type="transmembrane region" description="Helical" evidence="5">
    <location>
        <begin position="127"/>
        <end position="148"/>
    </location>
</feature>
<dbReference type="PANTHER" id="PTHR18945">
    <property type="entry name" value="NEUROTRANSMITTER GATED ION CHANNEL"/>
    <property type="match status" value="1"/>
</dbReference>
<keyword evidence="2 5" id="KW-0812">Transmembrane</keyword>
<dbReference type="GeneID" id="102800904"/>
<comment type="subcellular location">
    <subcellularLocation>
        <location evidence="1">Membrane</location>
        <topology evidence="1">Multi-pass membrane protein</topology>
    </subcellularLocation>
</comment>
<evidence type="ECO:0000256" key="4">
    <source>
        <dbReference type="ARBA" id="ARBA00023136"/>
    </source>
</evidence>
<evidence type="ECO:0000256" key="2">
    <source>
        <dbReference type="ARBA" id="ARBA00022692"/>
    </source>
</evidence>
<feature type="domain" description="Neurotransmitter-gated ion-channel ligand-binding" evidence="6">
    <location>
        <begin position="20"/>
        <end position="126"/>
    </location>
</feature>
<feature type="transmembrane region" description="Helical" evidence="5">
    <location>
        <begin position="160"/>
        <end position="180"/>
    </location>
</feature>
<dbReference type="InterPro" id="IPR018000">
    <property type="entry name" value="Neurotransmitter_ion_chnl_CS"/>
</dbReference>
<evidence type="ECO:0000256" key="1">
    <source>
        <dbReference type="ARBA" id="ARBA00004141"/>
    </source>
</evidence>
<reference evidence="9" key="1">
    <citation type="submission" date="2025-08" db="UniProtKB">
        <authorList>
            <consortium name="RefSeq"/>
        </authorList>
    </citation>
    <scope>IDENTIFICATION</scope>
    <source>
        <tissue evidence="9">Testes</tissue>
    </source>
</reference>
<evidence type="ECO:0000256" key="5">
    <source>
        <dbReference type="SAM" id="Phobius"/>
    </source>
</evidence>
<keyword evidence="3 5" id="KW-1133">Transmembrane helix</keyword>
<dbReference type="Gene3D" id="1.20.58.390">
    <property type="entry name" value="Neurotransmitter-gated ion-channel transmembrane domain"/>
    <property type="match status" value="1"/>
</dbReference>
<dbReference type="InterPro" id="IPR036719">
    <property type="entry name" value="Neuro-gated_channel_TM_sf"/>
</dbReference>
<dbReference type="InterPro" id="IPR006201">
    <property type="entry name" value="Neur_channel"/>
</dbReference>
<evidence type="ECO:0000259" key="7">
    <source>
        <dbReference type="Pfam" id="PF02932"/>
    </source>
</evidence>
<gene>
    <name evidence="9" type="primary">LOC102800904</name>
</gene>
<organism evidence="8 9">
    <name type="scientific">Saccoglossus kowalevskii</name>
    <name type="common">Acorn worm</name>
    <dbReference type="NCBI Taxonomy" id="10224"/>
    <lineage>
        <taxon>Eukaryota</taxon>
        <taxon>Metazoa</taxon>
        <taxon>Hemichordata</taxon>
        <taxon>Enteropneusta</taxon>
        <taxon>Harrimaniidae</taxon>
        <taxon>Saccoglossus</taxon>
    </lineage>
</organism>
<keyword evidence="4 5" id="KW-0472">Membrane</keyword>
<dbReference type="PROSITE" id="PS00236">
    <property type="entry name" value="NEUROTR_ION_CHANNEL"/>
    <property type="match status" value="1"/>
</dbReference>
<dbReference type="SUPFAM" id="SSF90112">
    <property type="entry name" value="Neurotransmitter-gated ion-channel transmembrane pore"/>
    <property type="match status" value="1"/>
</dbReference>
<feature type="domain" description="Neurotransmitter-gated ion-channel transmembrane" evidence="7">
    <location>
        <begin position="135"/>
        <end position="324"/>
    </location>
</feature>
<dbReference type="InterPro" id="IPR006029">
    <property type="entry name" value="Neurotrans-gated_channel_TM"/>
</dbReference>
<dbReference type="Pfam" id="PF02931">
    <property type="entry name" value="Neur_chan_LBD"/>
    <property type="match status" value="1"/>
</dbReference>
<dbReference type="Proteomes" id="UP000694865">
    <property type="component" value="Unplaced"/>
</dbReference>
<sequence length="382" mass="43326">MSLTCVSNSNFSADTYVLPVARHSRLFSNGTVISSAPASLTAPCIIYIQYFPFDIQQCEYRFTTWETNAEEVAMYPLTSTILKVDFLENTEWNIVNTSVTSKLVFYPCCEAPYSTITCLLTIQRRPLYYLITVAMPCHILSILTALTFMLPPCSGEKLTVGISILLNLAVLNLVIANIMPATSIDIPLIVKYIIFSMVFVSTSIVASIFVLSVYHNKSEHRPGRRMRKIFLDILPRLFFLKPFHDDPSLNVFDDKYTLRITDSNMDISKKDFNFENGDYDFERQGLSEYAVKVTESESSREVKRIRGRRSDKPLKYIVRSARQKHEAAAANGSESTSTVRCEHCSLTAEEALLLEILGKENCILDNVGRLAKKERDVIIERQ</sequence>
<protein>
    <submittedName>
        <fullName evidence="9">Neuronal acetylcholine receptor subunit alpha-4-like</fullName>
    </submittedName>
</protein>